<name>A0A146KMX7_LYGHE</name>
<sequence>ATAAATATILLRRQCDGATWVQLHCAHRIHGVVNLRAFAALSCVGLTEDAQLAQIVLCMHAWHSRGGVGCLKISPNLTQRCTVLSCRVQQLLPQHLLLAVSDVRGSCCALRNPQRLQQWTQCTLLQETV</sequence>
<reference evidence="1" key="1">
    <citation type="journal article" date="2016" name="Gigascience">
        <title>De novo construction of an expanded transcriptome assembly for the western tarnished plant bug, Lygus hesperus.</title>
        <authorList>
            <person name="Tassone E.E."/>
            <person name="Geib S.M."/>
            <person name="Hall B."/>
            <person name="Fabrick J.A."/>
            <person name="Brent C.S."/>
            <person name="Hull J.J."/>
        </authorList>
    </citation>
    <scope>NUCLEOTIDE SEQUENCE</scope>
</reference>
<gene>
    <name evidence="1" type="ORF">g.6397</name>
</gene>
<proteinExistence type="predicted"/>
<dbReference type="EMBL" id="GDHC01021793">
    <property type="protein sequence ID" value="JAP96835.1"/>
    <property type="molecule type" value="Transcribed_RNA"/>
</dbReference>
<evidence type="ECO:0000313" key="1">
    <source>
        <dbReference type="EMBL" id="JAP96835.1"/>
    </source>
</evidence>
<feature type="non-terminal residue" evidence="1">
    <location>
        <position position="1"/>
    </location>
</feature>
<protein>
    <submittedName>
        <fullName evidence="1">Uncharacterized protein</fullName>
    </submittedName>
</protein>
<organism evidence="1">
    <name type="scientific">Lygus hesperus</name>
    <name type="common">Western plant bug</name>
    <dbReference type="NCBI Taxonomy" id="30085"/>
    <lineage>
        <taxon>Eukaryota</taxon>
        <taxon>Metazoa</taxon>
        <taxon>Ecdysozoa</taxon>
        <taxon>Arthropoda</taxon>
        <taxon>Hexapoda</taxon>
        <taxon>Insecta</taxon>
        <taxon>Pterygota</taxon>
        <taxon>Neoptera</taxon>
        <taxon>Paraneoptera</taxon>
        <taxon>Hemiptera</taxon>
        <taxon>Heteroptera</taxon>
        <taxon>Panheteroptera</taxon>
        <taxon>Cimicomorpha</taxon>
        <taxon>Miridae</taxon>
        <taxon>Mirini</taxon>
        <taxon>Lygus</taxon>
    </lineage>
</organism>
<accession>A0A146KMX7</accession>
<dbReference type="AlphaFoldDB" id="A0A146KMX7"/>